<evidence type="ECO:0000313" key="1">
    <source>
        <dbReference type="EMBL" id="KAJ6683627.1"/>
    </source>
</evidence>
<reference evidence="1" key="1">
    <citation type="submission" date="2022-11" db="EMBL/GenBank/DDBJ databases">
        <authorList>
            <person name="Hyden B.L."/>
            <person name="Feng K."/>
            <person name="Yates T."/>
            <person name="Jawdy S."/>
            <person name="Smart L.B."/>
            <person name="Muchero W."/>
        </authorList>
    </citation>
    <scope>NUCLEOTIDE SEQUENCE</scope>
    <source>
        <tissue evidence="1">Shoot tip</tissue>
    </source>
</reference>
<organism evidence="1 2">
    <name type="scientific">Salix viminalis</name>
    <name type="common">Common osier</name>
    <name type="synonym">Basket willow</name>
    <dbReference type="NCBI Taxonomy" id="40686"/>
    <lineage>
        <taxon>Eukaryota</taxon>
        <taxon>Viridiplantae</taxon>
        <taxon>Streptophyta</taxon>
        <taxon>Embryophyta</taxon>
        <taxon>Tracheophyta</taxon>
        <taxon>Spermatophyta</taxon>
        <taxon>Magnoliopsida</taxon>
        <taxon>eudicotyledons</taxon>
        <taxon>Gunneridae</taxon>
        <taxon>Pentapetalae</taxon>
        <taxon>rosids</taxon>
        <taxon>fabids</taxon>
        <taxon>Malpighiales</taxon>
        <taxon>Salicaceae</taxon>
        <taxon>Saliceae</taxon>
        <taxon>Salix</taxon>
    </lineage>
</organism>
<dbReference type="Proteomes" id="UP001151529">
    <property type="component" value="Chromosome 17"/>
</dbReference>
<accession>A0A9Q0SN79</accession>
<dbReference type="EMBL" id="JAPFFL010000013">
    <property type="protein sequence ID" value="KAJ6683627.1"/>
    <property type="molecule type" value="Genomic_DNA"/>
</dbReference>
<dbReference type="AlphaFoldDB" id="A0A9Q0SN79"/>
<comment type="caution">
    <text evidence="1">The sequence shown here is derived from an EMBL/GenBank/DDBJ whole genome shotgun (WGS) entry which is preliminary data.</text>
</comment>
<protein>
    <submittedName>
        <fullName evidence="1">Uncharacterized protein</fullName>
    </submittedName>
</protein>
<reference evidence="1" key="2">
    <citation type="journal article" date="2023" name="Int. J. Mol. Sci.">
        <title>De Novo Assembly and Annotation of 11 Diverse Shrub Willow (Salix) Genomes Reveals Novel Gene Organization in Sex-Linked Regions.</title>
        <authorList>
            <person name="Hyden B."/>
            <person name="Feng K."/>
            <person name="Yates T.B."/>
            <person name="Jawdy S."/>
            <person name="Cereghino C."/>
            <person name="Smart L.B."/>
            <person name="Muchero W."/>
        </authorList>
    </citation>
    <scope>NUCLEOTIDE SEQUENCE [LARGE SCALE GENOMIC DNA]</scope>
    <source>
        <tissue evidence="1">Shoot tip</tissue>
    </source>
</reference>
<gene>
    <name evidence="1" type="ORF">OIU85_007326</name>
</gene>
<name>A0A9Q0SN79_SALVM</name>
<proteinExistence type="predicted"/>
<sequence length="142" mass="15588">MDGGGGGGGGGCGRVVHLEFLDVFKESGHPIKFHLSIHNFYNLLFKIVHPEVGGTELRKNRVDVIRKCIGGGYSGGGGFKWCKLSRARPIPLWVSEETQGSFLEAARPANFVPNDAKLRCKDAETMFHVVLKDFCEIDDDPI</sequence>
<keyword evidence="2" id="KW-1185">Reference proteome</keyword>
<evidence type="ECO:0000313" key="2">
    <source>
        <dbReference type="Proteomes" id="UP001151529"/>
    </source>
</evidence>